<name>A0A078B4P2_STYLE</name>
<dbReference type="EMBL" id="CCKQ01016609">
    <property type="protein sequence ID" value="CDW88483.1"/>
    <property type="molecule type" value="Genomic_DNA"/>
</dbReference>
<feature type="transmembrane region" description="Helical" evidence="1">
    <location>
        <begin position="145"/>
        <end position="169"/>
    </location>
</feature>
<feature type="transmembrane region" description="Helical" evidence="1">
    <location>
        <begin position="48"/>
        <end position="66"/>
    </location>
</feature>
<feature type="transmembrane region" description="Helical" evidence="1">
    <location>
        <begin position="106"/>
        <end position="125"/>
    </location>
</feature>
<keyword evidence="1" id="KW-0812">Transmembrane</keyword>
<evidence type="ECO:0008006" key="4">
    <source>
        <dbReference type="Google" id="ProtNLM"/>
    </source>
</evidence>
<keyword evidence="3" id="KW-1185">Reference proteome</keyword>
<proteinExistence type="predicted"/>
<protein>
    <recommendedName>
        <fullName evidence="4">Transmembrane protein</fullName>
    </recommendedName>
</protein>
<dbReference type="AlphaFoldDB" id="A0A078B4P2"/>
<sequence length="188" mass="21693">MDTYQPQGNNQQQNHYVSIPNQQKDKAKRQQYCCCCVNIKSAPTAIGVYDIIYFIGMVLLVVRLYSNNGSSILSLVNLFFTSLPRVIAFTIFTVKSRSTKASAIMFWVRVLSCIPITFISIYLFQSILSIETNPDKPSESDGLTYFVKYVLIIFYIIPQTLILLFDYYFCFVLRKIKNEIARENSQKI</sequence>
<dbReference type="Proteomes" id="UP000039865">
    <property type="component" value="Unassembled WGS sequence"/>
</dbReference>
<reference evidence="2 3" key="1">
    <citation type="submission" date="2014-06" db="EMBL/GenBank/DDBJ databases">
        <authorList>
            <person name="Swart Estienne"/>
        </authorList>
    </citation>
    <scope>NUCLEOTIDE SEQUENCE [LARGE SCALE GENOMIC DNA]</scope>
    <source>
        <strain evidence="2 3">130c</strain>
    </source>
</reference>
<accession>A0A078B4P2</accession>
<gene>
    <name evidence="2" type="primary">Contig6158.g6588</name>
    <name evidence="2" type="ORF">STYLEM_17604</name>
</gene>
<evidence type="ECO:0000313" key="3">
    <source>
        <dbReference type="Proteomes" id="UP000039865"/>
    </source>
</evidence>
<keyword evidence="1" id="KW-0472">Membrane</keyword>
<evidence type="ECO:0000313" key="2">
    <source>
        <dbReference type="EMBL" id="CDW88483.1"/>
    </source>
</evidence>
<evidence type="ECO:0000256" key="1">
    <source>
        <dbReference type="SAM" id="Phobius"/>
    </source>
</evidence>
<organism evidence="2 3">
    <name type="scientific">Stylonychia lemnae</name>
    <name type="common">Ciliate</name>
    <dbReference type="NCBI Taxonomy" id="5949"/>
    <lineage>
        <taxon>Eukaryota</taxon>
        <taxon>Sar</taxon>
        <taxon>Alveolata</taxon>
        <taxon>Ciliophora</taxon>
        <taxon>Intramacronucleata</taxon>
        <taxon>Spirotrichea</taxon>
        <taxon>Stichotrichia</taxon>
        <taxon>Sporadotrichida</taxon>
        <taxon>Oxytrichidae</taxon>
        <taxon>Stylonychinae</taxon>
        <taxon>Stylonychia</taxon>
    </lineage>
</organism>
<keyword evidence="1" id="KW-1133">Transmembrane helix</keyword>
<dbReference type="InParanoid" id="A0A078B4P2"/>
<feature type="transmembrane region" description="Helical" evidence="1">
    <location>
        <begin position="72"/>
        <end position="94"/>
    </location>
</feature>